<keyword evidence="1" id="KW-0175">Coiled coil</keyword>
<dbReference type="RefSeq" id="WP_126700230.1">
    <property type="nucleotide sequence ID" value="NZ_RWKW01000042.1"/>
</dbReference>
<reference evidence="2 3" key="1">
    <citation type="submission" date="2018-12" db="EMBL/GenBank/DDBJ databases">
        <title>Mesorhizobium carbonis sp. nov., isolated from coal mine water.</title>
        <authorList>
            <person name="Xin W."/>
            <person name="Xu Z."/>
            <person name="Xiang F."/>
            <person name="Zhang J."/>
            <person name="Xi L."/>
            <person name="Liu J."/>
        </authorList>
    </citation>
    <scope>NUCLEOTIDE SEQUENCE [LARGE SCALE GENOMIC DNA]</scope>
    <source>
        <strain evidence="2 3">B2.3</strain>
    </source>
</reference>
<name>A0A429YXD6_9HYPH</name>
<accession>A0A429YXD6</accession>
<gene>
    <name evidence="2" type="ORF">EJC49_12295</name>
</gene>
<dbReference type="AlphaFoldDB" id="A0A429YXD6"/>
<evidence type="ECO:0000256" key="1">
    <source>
        <dbReference type="SAM" id="Coils"/>
    </source>
</evidence>
<keyword evidence="3" id="KW-1185">Reference proteome</keyword>
<feature type="coiled-coil region" evidence="1">
    <location>
        <begin position="200"/>
        <end position="262"/>
    </location>
</feature>
<proteinExistence type="predicted"/>
<organism evidence="2 3">
    <name type="scientific">Aquibium carbonis</name>
    <dbReference type="NCBI Taxonomy" id="2495581"/>
    <lineage>
        <taxon>Bacteria</taxon>
        <taxon>Pseudomonadati</taxon>
        <taxon>Pseudomonadota</taxon>
        <taxon>Alphaproteobacteria</taxon>
        <taxon>Hyphomicrobiales</taxon>
        <taxon>Phyllobacteriaceae</taxon>
        <taxon>Aquibium</taxon>
    </lineage>
</organism>
<dbReference type="OrthoDB" id="9804735at2"/>
<dbReference type="Proteomes" id="UP000278398">
    <property type="component" value="Unassembled WGS sequence"/>
</dbReference>
<evidence type="ECO:0000313" key="3">
    <source>
        <dbReference type="Proteomes" id="UP000278398"/>
    </source>
</evidence>
<protein>
    <submittedName>
        <fullName evidence="2">Uncharacterized protein</fullName>
    </submittedName>
</protein>
<sequence>MATLQKFDAEIARTKQVVDEMRSRIEQSGIVLEKFATADQAIGDADFDIENARIQDVLKQQKVMEGNIADLIIGLEDATNVFGSEFESMKNYTGWESFVGIFSKQRQQRMRTERVRNMSLAGNLQELLAKSDTIVGILKAQKQVLDQRYATSEASLSQVIERRKVTIANLTATQKRIEELNPMLLDIENRIAASTDQTMRTELEAERSKLATEYNERQAKEQELLAESQTLERYTSMFQTFVDSLNNQIAAQNTLINKLTIDTEQRIVLYKALEDSLKTAAQQDVAHKINTLGSQVDTTAEQTMAGIGAAAQKHIGDLLELHEKNMVATADIQRRKKLADDAFARRFEEVLRKHNAADYVKTGA</sequence>
<dbReference type="EMBL" id="RWKW01000042">
    <property type="protein sequence ID" value="RST86073.1"/>
    <property type="molecule type" value="Genomic_DNA"/>
</dbReference>
<evidence type="ECO:0000313" key="2">
    <source>
        <dbReference type="EMBL" id="RST86073.1"/>
    </source>
</evidence>
<comment type="caution">
    <text evidence="2">The sequence shown here is derived from an EMBL/GenBank/DDBJ whole genome shotgun (WGS) entry which is preliminary data.</text>
</comment>